<gene>
    <name evidence="5" type="ORF">ACFPFW_17025</name>
</gene>
<keyword evidence="6" id="KW-1185">Reference proteome</keyword>
<comment type="similarity">
    <text evidence="2">Belongs to the class-V pyridoxal-phosphate-dependent aminotransferase family.</text>
</comment>
<evidence type="ECO:0000259" key="4">
    <source>
        <dbReference type="Pfam" id="PF00266"/>
    </source>
</evidence>
<proteinExistence type="inferred from homology"/>
<keyword evidence="5" id="KW-0808">Transferase</keyword>
<dbReference type="InterPro" id="IPR024169">
    <property type="entry name" value="SP_NH2Trfase/AEP_transaminase"/>
</dbReference>
<dbReference type="PANTHER" id="PTHR21152:SF40">
    <property type="entry name" value="ALANINE--GLYOXYLATE AMINOTRANSFERASE"/>
    <property type="match status" value="1"/>
</dbReference>
<feature type="domain" description="Aminotransferase class V" evidence="4">
    <location>
        <begin position="37"/>
        <end position="321"/>
    </location>
</feature>
<keyword evidence="5" id="KW-0032">Aminotransferase</keyword>
<name>A0ABV9Z7X9_9HYPH</name>
<dbReference type="InterPro" id="IPR015424">
    <property type="entry name" value="PyrdxlP-dep_Trfase"/>
</dbReference>
<dbReference type="PIRSF" id="PIRSF000524">
    <property type="entry name" value="SPT"/>
    <property type="match status" value="1"/>
</dbReference>
<dbReference type="Gene3D" id="3.40.640.10">
    <property type="entry name" value="Type I PLP-dependent aspartate aminotransferase-like (Major domain)"/>
    <property type="match status" value="1"/>
</dbReference>
<dbReference type="GO" id="GO:0008483">
    <property type="term" value="F:transaminase activity"/>
    <property type="evidence" value="ECO:0007669"/>
    <property type="project" value="UniProtKB-KW"/>
</dbReference>
<accession>A0ABV9Z7X9</accession>
<dbReference type="PANTHER" id="PTHR21152">
    <property type="entry name" value="AMINOTRANSFERASE CLASS V"/>
    <property type="match status" value="1"/>
</dbReference>
<protein>
    <submittedName>
        <fullName evidence="5">Pyridoxal-phosphate-dependent aminotransferase family protein</fullName>
    </submittedName>
</protein>
<comment type="caution">
    <text evidence="5">The sequence shown here is derived from an EMBL/GenBank/DDBJ whole genome shotgun (WGS) entry which is preliminary data.</text>
</comment>
<dbReference type="CDD" id="cd06451">
    <property type="entry name" value="AGAT_like"/>
    <property type="match status" value="1"/>
</dbReference>
<sequence length="402" mass="43882">MRTNAARVAGRHFLQIPGPTPVPDRILRAMDMPVLDHRGPEFQRLGRRVLENIKGVFKTKNRVFIYPASGTGAWEAALANVLSPGDKVLMFETGHFATLWKNMAIKLGLEPEFIASDWRTGAEPEAIGARLREDKNHEIKAVCVVHNETSTGCVSPIAAVRKAIDDAGHPALFLVDTISSLASIDFHHDEWGVDVTVSGSQKGLMLPPGLSFNAVSDKALAASKNAKTPKLFWSWEEMIPHNDKGFFPYTPGTNLLYGLDAAIDMLNEEGLDNVFARHDRHAEATRRAVRAWGLEILCRVPEHYSSSLTAVMVPEGFNADDFRAKTLEAFDMSLGTGLTKLTGKVFRIGHLGDTNDLTILGALTGVEMGLELSGIPHRKGGVQAAMDFLVGQARNEARIAAE</sequence>
<dbReference type="EMBL" id="JBHSJF010000008">
    <property type="protein sequence ID" value="MFC5069719.1"/>
    <property type="molecule type" value="Genomic_DNA"/>
</dbReference>
<dbReference type="Proteomes" id="UP001595796">
    <property type="component" value="Unassembled WGS sequence"/>
</dbReference>
<dbReference type="InterPro" id="IPR015422">
    <property type="entry name" value="PyrdxlP-dep_Trfase_small"/>
</dbReference>
<evidence type="ECO:0000256" key="2">
    <source>
        <dbReference type="ARBA" id="ARBA00009236"/>
    </source>
</evidence>
<evidence type="ECO:0000313" key="6">
    <source>
        <dbReference type="Proteomes" id="UP001595796"/>
    </source>
</evidence>
<dbReference type="Pfam" id="PF00266">
    <property type="entry name" value="Aminotran_5"/>
    <property type="match status" value="1"/>
</dbReference>
<evidence type="ECO:0000256" key="3">
    <source>
        <dbReference type="ARBA" id="ARBA00022898"/>
    </source>
</evidence>
<evidence type="ECO:0000256" key="1">
    <source>
        <dbReference type="ARBA" id="ARBA00001933"/>
    </source>
</evidence>
<organism evidence="5 6">
    <name type="scientific">Flaviflagellibacter deserti</name>
    <dbReference type="NCBI Taxonomy" id="2267266"/>
    <lineage>
        <taxon>Bacteria</taxon>
        <taxon>Pseudomonadati</taxon>
        <taxon>Pseudomonadota</taxon>
        <taxon>Alphaproteobacteria</taxon>
        <taxon>Hyphomicrobiales</taxon>
        <taxon>Flaviflagellibacter</taxon>
    </lineage>
</organism>
<evidence type="ECO:0000313" key="5">
    <source>
        <dbReference type="EMBL" id="MFC5069719.1"/>
    </source>
</evidence>
<reference evidence="6" key="1">
    <citation type="journal article" date="2019" name="Int. J. Syst. Evol. Microbiol.">
        <title>The Global Catalogue of Microorganisms (GCM) 10K type strain sequencing project: providing services to taxonomists for standard genome sequencing and annotation.</title>
        <authorList>
            <consortium name="The Broad Institute Genomics Platform"/>
            <consortium name="The Broad Institute Genome Sequencing Center for Infectious Disease"/>
            <person name="Wu L."/>
            <person name="Ma J."/>
        </authorList>
    </citation>
    <scope>NUCLEOTIDE SEQUENCE [LARGE SCALE GENOMIC DNA]</scope>
    <source>
        <strain evidence="6">CGMCC 1.16444</strain>
    </source>
</reference>
<dbReference type="InterPro" id="IPR000192">
    <property type="entry name" value="Aminotrans_V_dom"/>
</dbReference>
<dbReference type="Gene3D" id="3.90.1150.10">
    <property type="entry name" value="Aspartate Aminotransferase, domain 1"/>
    <property type="match status" value="1"/>
</dbReference>
<dbReference type="InterPro" id="IPR015421">
    <property type="entry name" value="PyrdxlP-dep_Trfase_major"/>
</dbReference>
<comment type="cofactor">
    <cofactor evidence="1">
        <name>pyridoxal 5'-phosphate</name>
        <dbReference type="ChEBI" id="CHEBI:597326"/>
    </cofactor>
</comment>
<dbReference type="RefSeq" id="WP_114956265.1">
    <property type="nucleotide sequence ID" value="NZ_JBHSJF010000008.1"/>
</dbReference>
<keyword evidence="3" id="KW-0663">Pyridoxal phosphate</keyword>
<dbReference type="SUPFAM" id="SSF53383">
    <property type="entry name" value="PLP-dependent transferases"/>
    <property type="match status" value="1"/>
</dbReference>